<sequence length="215" mass="24153">MNDAHIAAIITAGAGISGVILGNLFVAIKESLSDKRKDERDRTYLAVLVVSHLERFVNGCWQVARDDGTSEGRPAGGGGEYHQPTVTAPEFLPLDIDVEWKVLPKDLMYDILQIPDKREGIQNRLSGLWEYDDPPEYSDYFLTRQREYAQLGLDVSDIARRLRVHADMPREAFSHGGWQREFALENVIEQVDAQRREIAKRSAEMLSAAGAVSQQ</sequence>
<keyword evidence="3" id="KW-1185">Reference proteome</keyword>
<evidence type="ECO:0000313" key="3">
    <source>
        <dbReference type="Proteomes" id="UP001647436"/>
    </source>
</evidence>
<keyword evidence="1" id="KW-1133">Transmembrane helix</keyword>
<evidence type="ECO:0000256" key="1">
    <source>
        <dbReference type="SAM" id="Phobius"/>
    </source>
</evidence>
<dbReference type="EMBL" id="JAANES010000002">
    <property type="protein sequence ID" value="MBS3019157.1"/>
    <property type="molecule type" value="Genomic_DNA"/>
</dbReference>
<protein>
    <submittedName>
        <fullName evidence="2">Uncharacterized protein</fullName>
    </submittedName>
</protein>
<keyword evidence="1" id="KW-0812">Transmembrane</keyword>
<keyword evidence="1" id="KW-0472">Membrane</keyword>
<gene>
    <name evidence="2" type="ORF">DJFAAGMI_01896</name>
</gene>
<feature type="transmembrane region" description="Helical" evidence="1">
    <location>
        <begin position="6"/>
        <end position="28"/>
    </location>
</feature>
<dbReference type="RefSeq" id="WP_211456954.1">
    <property type="nucleotide sequence ID" value="NZ_JAANES010000002.1"/>
</dbReference>
<accession>A0ABS5LS58</accession>
<proteinExistence type="predicted"/>
<name>A0ABS5LS58_9BURK</name>
<comment type="caution">
    <text evidence="2">The sequence shown here is derived from an EMBL/GenBank/DDBJ whole genome shotgun (WGS) entry which is preliminary data.</text>
</comment>
<reference evidence="2 3" key="1">
    <citation type="submission" date="2020-03" db="EMBL/GenBank/DDBJ databases">
        <title>The role of nitrogen metabolism on polyethylene biodegradation.</title>
        <authorList>
            <person name="Peixoto J."/>
            <person name="Vizzotto C.S."/>
            <person name="Ramos A."/>
            <person name="Alves G."/>
            <person name="Steindorff A."/>
            <person name="Kruger R."/>
        </authorList>
    </citation>
    <scope>NUCLEOTIDE SEQUENCE [LARGE SCALE GENOMIC DNA]</scope>
    <source>
        <strain evidence="2 3">PE63</strain>
    </source>
</reference>
<evidence type="ECO:0000313" key="2">
    <source>
        <dbReference type="EMBL" id="MBS3019157.1"/>
    </source>
</evidence>
<organism evidence="2 3">
    <name type="scientific">Comamonas brasiliensis</name>
    <dbReference type="NCBI Taxonomy" id="1812482"/>
    <lineage>
        <taxon>Bacteria</taxon>
        <taxon>Pseudomonadati</taxon>
        <taxon>Pseudomonadota</taxon>
        <taxon>Betaproteobacteria</taxon>
        <taxon>Burkholderiales</taxon>
        <taxon>Comamonadaceae</taxon>
        <taxon>Comamonas</taxon>
    </lineage>
</organism>
<dbReference type="Proteomes" id="UP001647436">
    <property type="component" value="Unassembled WGS sequence"/>
</dbReference>